<evidence type="ECO:0000256" key="2">
    <source>
        <dbReference type="ARBA" id="ARBA00022844"/>
    </source>
</evidence>
<dbReference type="GO" id="GO:0044423">
    <property type="term" value="C:virion component"/>
    <property type="evidence" value="ECO:0007669"/>
    <property type="project" value="UniProtKB-KW"/>
</dbReference>
<dbReference type="NCBIfam" id="TIGR01554">
    <property type="entry name" value="major_cap_HK97"/>
    <property type="match status" value="1"/>
</dbReference>
<dbReference type="Gene3D" id="3.30.2400.10">
    <property type="entry name" value="Major capsid protein gp5"/>
    <property type="match status" value="1"/>
</dbReference>
<accession>A0A6M3L0U7</accession>
<protein>
    <submittedName>
        <fullName evidence="4">Putative capsid protein</fullName>
    </submittedName>
</protein>
<feature type="domain" description="Phage capsid-like C-terminal" evidence="3">
    <location>
        <begin position="91"/>
        <end position="376"/>
    </location>
</feature>
<sequence>MLTEEQRKELDGDIKTIVDERVQRQVEDELAKQIVKRFTPAEAVKEPEVTGFKSFGEQLMAIKKFAVSGGREYDSRLKAPTGLSEGQPSEGGFLVQTDFATSLLEKAYSESSVLSRVARIPISANSNALKIPAVSESSRADGSRFGGIRAYWGAEAGTKLPSQPAFEQISLELKKLYGYCYATDELLEDAPALESWIRMAFTREFDFKLTDAILNGTGSGQPLGIENSPCTISVSAETSQAADTVLFENIIKMWARLYAPCRPNAVWLISQDIEPQLFSMSLAVGTAGVPVYMPAGGISGAPYGTLMGRPVLPVEQCDNLGDVGDIVLADLSQYIMIDKGGVQSASSIHVAFVTDQTVFRFVYRCDGQPWWRSALTPFNGGSTQSPFVNLAAR</sequence>
<gene>
    <name evidence="4" type="ORF">MM415B03066_0002</name>
</gene>
<dbReference type="AlphaFoldDB" id="A0A6M3L0U7"/>
<comment type="subcellular location">
    <subcellularLocation>
        <location evidence="1">Virion</location>
    </subcellularLocation>
</comment>
<evidence type="ECO:0000313" key="4">
    <source>
        <dbReference type="EMBL" id="QJA86998.1"/>
    </source>
</evidence>
<name>A0A6M3L0U7_9ZZZZ</name>
<evidence type="ECO:0000259" key="3">
    <source>
        <dbReference type="Pfam" id="PF05065"/>
    </source>
</evidence>
<reference evidence="4" key="1">
    <citation type="submission" date="2020-03" db="EMBL/GenBank/DDBJ databases">
        <title>The deep terrestrial virosphere.</title>
        <authorList>
            <person name="Holmfeldt K."/>
            <person name="Nilsson E."/>
            <person name="Simone D."/>
            <person name="Lopez-Fernandez M."/>
            <person name="Wu X."/>
            <person name="de Brujin I."/>
            <person name="Lundin D."/>
            <person name="Andersson A."/>
            <person name="Bertilsson S."/>
            <person name="Dopson M."/>
        </authorList>
    </citation>
    <scope>NUCLEOTIDE SEQUENCE</scope>
    <source>
        <strain evidence="4">MM415B03066</strain>
    </source>
</reference>
<dbReference type="InterPro" id="IPR024455">
    <property type="entry name" value="Phage_capsid"/>
</dbReference>
<proteinExistence type="predicted"/>
<keyword evidence="2" id="KW-0946">Virion</keyword>
<dbReference type="InterPro" id="IPR054612">
    <property type="entry name" value="Phage_capsid-like_C"/>
</dbReference>
<organism evidence="4">
    <name type="scientific">viral metagenome</name>
    <dbReference type="NCBI Taxonomy" id="1070528"/>
    <lineage>
        <taxon>unclassified sequences</taxon>
        <taxon>metagenomes</taxon>
        <taxon>organismal metagenomes</taxon>
    </lineage>
</organism>
<dbReference type="EMBL" id="MT142675">
    <property type="protein sequence ID" value="QJA86998.1"/>
    <property type="molecule type" value="Genomic_DNA"/>
</dbReference>
<evidence type="ECO:0000256" key="1">
    <source>
        <dbReference type="ARBA" id="ARBA00004328"/>
    </source>
</evidence>
<dbReference type="Pfam" id="PF05065">
    <property type="entry name" value="Phage_capsid"/>
    <property type="match status" value="1"/>
</dbReference>
<dbReference type="SUPFAM" id="SSF56563">
    <property type="entry name" value="Major capsid protein gp5"/>
    <property type="match status" value="1"/>
</dbReference>